<dbReference type="InterPro" id="IPR005825">
    <property type="entry name" value="Ribosomal_uL24_CS"/>
</dbReference>
<dbReference type="STRING" id="946362.F2UL13"/>
<feature type="domain" description="KOW" evidence="5">
    <location>
        <begin position="47"/>
        <end position="74"/>
    </location>
</feature>
<proteinExistence type="inferred from homology"/>
<dbReference type="KEGG" id="sre:PTSG_08902"/>
<dbReference type="InterPro" id="IPR008991">
    <property type="entry name" value="Translation_prot_SH3-like_sf"/>
</dbReference>
<dbReference type="OrthoDB" id="1688503at2759"/>
<organism evidence="7">
    <name type="scientific">Salpingoeca rosetta (strain ATCC 50818 / BSB-021)</name>
    <dbReference type="NCBI Taxonomy" id="946362"/>
    <lineage>
        <taxon>Eukaryota</taxon>
        <taxon>Choanoflagellata</taxon>
        <taxon>Craspedida</taxon>
        <taxon>Salpingoecidae</taxon>
        <taxon>Salpingoeca</taxon>
    </lineage>
</organism>
<dbReference type="InterPro" id="IPR014722">
    <property type="entry name" value="Rib_uL2_dom2"/>
</dbReference>
<evidence type="ECO:0000313" key="6">
    <source>
        <dbReference type="EMBL" id="EGD77812.1"/>
    </source>
</evidence>
<sequence>MKLSNKTSSRRKMRKAHFNAPSSQRRRMMTAPLSKELREKYNVRNMPVRKDDEVRVVRGSHKGTQGKITSCYRKKFVIHIERAMYEKKNGMQVPLGFDASKVEITKLKLDKDRKKILERRDKTKATEKDKGKHTEESVAAQ</sequence>
<dbReference type="GO" id="GO:0015934">
    <property type="term" value="C:large ribosomal subunit"/>
    <property type="evidence" value="ECO:0007669"/>
    <property type="project" value="InterPro"/>
</dbReference>
<dbReference type="InterPro" id="IPR041988">
    <property type="entry name" value="Ribosomal_uL24_KOW"/>
</dbReference>
<dbReference type="InterPro" id="IPR005756">
    <property type="entry name" value="Ribosomal_uL24_euk/arc"/>
</dbReference>
<dbReference type="GO" id="GO:0003723">
    <property type="term" value="F:RNA binding"/>
    <property type="evidence" value="ECO:0007669"/>
    <property type="project" value="InterPro"/>
</dbReference>
<dbReference type="Gene3D" id="2.30.30.30">
    <property type="match status" value="1"/>
</dbReference>
<evidence type="ECO:0000256" key="4">
    <source>
        <dbReference type="SAM" id="MobiDB-lite"/>
    </source>
</evidence>
<comment type="similarity">
    <text evidence="1">Belongs to the universal ribosomal protein uL24 family.</text>
</comment>
<feature type="region of interest" description="Disordered" evidence="4">
    <location>
        <begin position="1"/>
        <end position="33"/>
    </location>
</feature>
<dbReference type="GeneID" id="16070841"/>
<reference evidence="6" key="1">
    <citation type="submission" date="2009-08" db="EMBL/GenBank/DDBJ databases">
        <title>Annotation of Salpingoeca rosetta.</title>
        <authorList>
            <consortium name="The Broad Institute Genome Sequencing Platform"/>
            <person name="Russ C."/>
            <person name="Cuomo C."/>
            <person name="Burger G."/>
            <person name="Gray M.W."/>
            <person name="Holland P.W.H."/>
            <person name="King N."/>
            <person name="Lang F.B.F."/>
            <person name="Roger A.J."/>
            <person name="Ruiz-Trillo I."/>
            <person name="Young S.K."/>
            <person name="Zeng Q."/>
            <person name="Gargeya S."/>
            <person name="Alvarado L."/>
            <person name="Berlin A."/>
            <person name="Chapman S.B."/>
            <person name="Chen Z."/>
            <person name="Freedman E."/>
            <person name="Gellesch M."/>
            <person name="Goldberg J."/>
            <person name="Griggs A."/>
            <person name="Gujja S."/>
            <person name="Heilman E."/>
            <person name="Heiman D."/>
            <person name="Howarth C."/>
            <person name="Mehta T."/>
            <person name="Neiman D."/>
            <person name="Pearson M."/>
            <person name="Roberts A."/>
            <person name="Saif S."/>
            <person name="Shea T."/>
            <person name="Shenoy N."/>
            <person name="Sisk P."/>
            <person name="Stolte C."/>
            <person name="Sykes S."/>
            <person name="White J."/>
            <person name="Yandava C."/>
            <person name="Haas B."/>
            <person name="Nusbaum C."/>
            <person name="Birren B."/>
        </authorList>
    </citation>
    <scope>NUCLEOTIDE SEQUENCE [LARGE SCALE GENOMIC DNA]</scope>
    <source>
        <strain evidence="6">ATCC 50818</strain>
    </source>
</reference>
<dbReference type="FunFam" id="2.30.30.30:FF:000009">
    <property type="entry name" value="60S ribosomal protein L26"/>
    <property type="match status" value="1"/>
</dbReference>
<feature type="region of interest" description="Disordered" evidence="4">
    <location>
        <begin position="113"/>
        <end position="141"/>
    </location>
</feature>
<dbReference type="FunCoup" id="F2UL13">
    <property type="interactions" value="1475"/>
</dbReference>
<accession>F2UL13</accession>
<evidence type="ECO:0000256" key="2">
    <source>
        <dbReference type="ARBA" id="ARBA00022980"/>
    </source>
</evidence>
<dbReference type="Pfam" id="PF16906">
    <property type="entry name" value="Ribosomal_L26"/>
    <property type="match status" value="1"/>
</dbReference>
<dbReference type="OMA" id="VRIMRGD"/>
<dbReference type="NCBIfam" id="TIGR01080">
    <property type="entry name" value="rplX_A_E"/>
    <property type="match status" value="1"/>
</dbReference>
<dbReference type="PROSITE" id="PS01108">
    <property type="entry name" value="RIBOSOMAL_L24"/>
    <property type="match status" value="1"/>
</dbReference>
<dbReference type="eggNOG" id="KOG3401">
    <property type="taxonomic scope" value="Eukaryota"/>
</dbReference>
<dbReference type="InterPro" id="IPR005824">
    <property type="entry name" value="KOW"/>
</dbReference>
<dbReference type="PANTHER" id="PTHR11143">
    <property type="entry name" value="60S RIBOSOMAL PROTEIN L26 FAMILY MEMBER"/>
    <property type="match status" value="1"/>
</dbReference>
<dbReference type="InParanoid" id="F2UL13"/>
<dbReference type="EMBL" id="GL832979">
    <property type="protein sequence ID" value="EGD77812.1"/>
    <property type="molecule type" value="Genomic_DNA"/>
</dbReference>
<dbReference type="AlphaFoldDB" id="F2UL13"/>
<keyword evidence="2 6" id="KW-0689">Ribosomal protein</keyword>
<evidence type="ECO:0000256" key="1">
    <source>
        <dbReference type="ARBA" id="ARBA00010618"/>
    </source>
</evidence>
<evidence type="ECO:0000313" key="7">
    <source>
        <dbReference type="Proteomes" id="UP000007799"/>
    </source>
</evidence>
<dbReference type="SMART" id="SM00739">
    <property type="entry name" value="KOW"/>
    <property type="match status" value="1"/>
</dbReference>
<evidence type="ECO:0000256" key="3">
    <source>
        <dbReference type="ARBA" id="ARBA00023274"/>
    </source>
</evidence>
<keyword evidence="3" id="KW-0687">Ribonucleoprotein</keyword>
<keyword evidence="7" id="KW-1185">Reference proteome</keyword>
<dbReference type="GO" id="GO:0006412">
    <property type="term" value="P:translation"/>
    <property type="evidence" value="ECO:0007669"/>
    <property type="project" value="InterPro"/>
</dbReference>
<dbReference type="Proteomes" id="UP000007799">
    <property type="component" value="Unassembled WGS sequence"/>
</dbReference>
<dbReference type="SUPFAM" id="SSF50104">
    <property type="entry name" value="Translation proteins SH3-like domain"/>
    <property type="match status" value="1"/>
</dbReference>
<dbReference type="GO" id="GO:0003735">
    <property type="term" value="F:structural constituent of ribosome"/>
    <property type="evidence" value="ECO:0007669"/>
    <property type="project" value="InterPro"/>
</dbReference>
<protein>
    <submittedName>
        <fullName evidence="6">60S ribosomal protein L26</fullName>
    </submittedName>
</protein>
<dbReference type="CDD" id="cd06089">
    <property type="entry name" value="KOW_RPL26"/>
    <property type="match status" value="1"/>
</dbReference>
<dbReference type="Pfam" id="PF00467">
    <property type="entry name" value="KOW"/>
    <property type="match status" value="1"/>
</dbReference>
<evidence type="ECO:0000259" key="5">
    <source>
        <dbReference type="SMART" id="SM00739"/>
    </source>
</evidence>
<dbReference type="RefSeq" id="XP_004990288.1">
    <property type="nucleotide sequence ID" value="XM_004990231.1"/>
</dbReference>
<gene>
    <name evidence="6" type="ORF">PTSG_08902</name>
</gene>
<name>F2UL13_SALR5</name>
<feature type="compositionally biased region" description="Basic residues" evidence="4">
    <location>
        <begin position="8"/>
        <end position="17"/>
    </location>
</feature>